<dbReference type="Proteomes" id="UP000748752">
    <property type="component" value="Unassembled WGS sequence"/>
</dbReference>
<dbReference type="EMBL" id="NRRV01000130">
    <property type="protein sequence ID" value="MBK1633851.1"/>
    <property type="molecule type" value="Genomic_DNA"/>
</dbReference>
<keyword evidence="5" id="KW-1185">Reference proteome</keyword>
<proteinExistence type="inferred from homology"/>
<feature type="region of interest" description="Disordered" evidence="2">
    <location>
        <begin position="1"/>
        <end position="31"/>
    </location>
</feature>
<evidence type="ECO:0000313" key="5">
    <source>
        <dbReference type="Proteomes" id="UP000748752"/>
    </source>
</evidence>
<dbReference type="SUPFAM" id="SSF56281">
    <property type="entry name" value="Metallo-hydrolase/oxidoreductase"/>
    <property type="match status" value="1"/>
</dbReference>
<dbReference type="PANTHER" id="PTHR42951">
    <property type="entry name" value="METALLO-BETA-LACTAMASE DOMAIN-CONTAINING"/>
    <property type="match status" value="1"/>
</dbReference>
<dbReference type="InterPro" id="IPR036866">
    <property type="entry name" value="RibonucZ/Hydroxyglut_hydro"/>
</dbReference>
<protein>
    <recommendedName>
        <fullName evidence="3">Metallo-beta-lactamase domain-containing protein</fullName>
    </recommendedName>
</protein>
<evidence type="ECO:0000313" key="4">
    <source>
        <dbReference type="EMBL" id="MBK1633851.1"/>
    </source>
</evidence>
<dbReference type="CDD" id="cd16282">
    <property type="entry name" value="metallo-hydrolase-like_MBL-fold"/>
    <property type="match status" value="1"/>
</dbReference>
<feature type="domain" description="Metallo-beta-lactamase" evidence="3">
    <location>
        <begin position="88"/>
        <end position="273"/>
    </location>
</feature>
<dbReference type="SMART" id="SM00849">
    <property type="entry name" value="Lactamase_B"/>
    <property type="match status" value="1"/>
</dbReference>
<dbReference type="Pfam" id="PF00753">
    <property type="entry name" value="Lactamase_B"/>
    <property type="match status" value="1"/>
</dbReference>
<accession>A0ABS1CR68</accession>
<evidence type="ECO:0000259" key="3">
    <source>
        <dbReference type="SMART" id="SM00849"/>
    </source>
</evidence>
<dbReference type="PANTHER" id="PTHR42951:SF4">
    <property type="entry name" value="ACYL-COENZYME A THIOESTERASE MBLAC2"/>
    <property type="match status" value="1"/>
</dbReference>
<evidence type="ECO:0000256" key="2">
    <source>
        <dbReference type="SAM" id="MobiDB-lite"/>
    </source>
</evidence>
<gene>
    <name evidence="4" type="ORF">CKO31_24595</name>
</gene>
<dbReference type="Gene3D" id="3.60.15.10">
    <property type="entry name" value="Ribonuclease Z/Hydroxyacylglutathione hydrolase-like"/>
    <property type="match status" value="1"/>
</dbReference>
<name>A0ABS1CR68_9GAMM</name>
<evidence type="ECO:0000256" key="1">
    <source>
        <dbReference type="ARBA" id="ARBA00005250"/>
    </source>
</evidence>
<organism evidence="4 5">
    <name type="scientific">Thiohalocapsa halophila</name>
    <dbReference type="NCBI Taxonomy" id="69359"/>
    <lineage>
        <taxon>Bacteria</taxon>
        <taxon>Pseudomonadati</taxon>
        <taxon>Pseudomonadota</taxon>
        <taxon>Gammaproteobacteria</taxon>
        <taxon>Chromatiales</taxon>
        <taxon>Chromatiaceae</taxon>
        <taxon>Thiohalocapsa</taxon>
    </lineage>
</organism>
<reference evidence="4 5" key="1">
    <citation type="journal article" date="2020" name="Microorganisms">
        <title>Osmotic Adaptation and Compatible Solute Biosynthesis of Phototrophic Bacteria as Revealed from Genome Analyses.</title>
        <authorList>
            <person name="Imhoff J.F."/>
            <person name="Rahn T."/>
            <person name="Kunzel S."/>
            <person name="Keller A."/>
            <person name="Neulinger S.C."/>
        </authorList>
    </citation>
    <scope>NUCLEOTIDE SEQUENCE [LARGE SCALE GENOMIC DNA]</scope>
    <source>
        <strain evidence="4 5">DSM 6210</strain>
    </source>
</reference>
<feature type="compositionally biased region" description="Polar residues" evidence="2">
    <location>
        <begin position="11"/>
        <end position="31"/>
    </location>
</feature>
<comment type="caution">
    <text evidence="4">The sequence shown here is derived from an EMBL/GenBank/DDBJ whole genome shotgun (WGS) entry which is preliminary data.</text>
</comment>
<dbReference type="InterPro" id="IPR050855">
    <property type="entry name" value="NDM-1-like"/>
</dbReference>
<sequence length="342" mass="37007">MHMPRPGSCNAPAQSSPQVRSARTDQETSMPTPELLRRLLMPALLLLAGLVSAAEQDAGLRLQQVSDRVYAIVGPFGNRTPENLGNNATFGFVVTDAGVVLVDSGGSAQGAAALDALIDQVTDQPVKIVVNTGGQDHRWLGNGYFKARGARIIASAAAVEDQRTRLDEQMLRLQNLVGVDGLAGTEPVYADDTFDDTMTFSLGDTRFELRLVGPAHTPGETLVWLPDERVVLSGDVVYVGRMLRVAPHSDSAHWIEAFETMASLEPVTVVPGHGPATDLDRARADTLDYLVFLRETVGAFMEAGGDITQIGSLDQSRFEYLENSASLKGRNAQQVFQEMEWE</sequence>
<dbReference type="InterPro" id="IPR001279">
    <property type="entry name" value="Metallo-B-lactamas"/>
</dbReference>
<comment type="similarity">
    <text evidence="1">Belongs to the metallo-beta-lactamase superfamily. Class-B beta-lactamase family.</text>
</comment>